<comment type="caution">
    <text evidence="1">The sequence shown here is derived from an EMBL/GenBank/DDBJ whole genome shotgun (WGS) entry which is preliminary data.</text>
</comment>
<evidence type="ECO:0000313" key="1">
    <source>
        <dbReference type="EMBL" id="MWV29435.1"/>
    </source>
</evidence>
<evidence type="ECO:0000313" key="2">
    <source>
        <dbReference type="Proteomes" id="UP000461409"/>
    </source>
</evidence>
<keyword evidence="2" id="KW-1185">Reference proteome</keyword>
<reference evidence="1 2" key="2">
    <citation type="submission" date="2020-02" db="EMBL/GenBank/DDBJ databases">
        <title>Erythrobacter dongmakensis sp. nov., isolated from a tidal mudflat.</title>
        <authorList>
            <person name="Kim I.S."/>
        </authorList>
    </citation>
    <scope>NUCLEOTIDE SEQUENCE [LARGE SCALE GENOMIC DNA]</scope>
    <source>
        <strain evidence="1 2">GH3-10</strain>
    </source>
</reference>
<organism evidence="1 2">
    <name type="scientific">Aurantiacibacter rhizosphaerae</name>
    <dbReference type="NCBI Taxonomy" id="2691582"/>
    <lineage>
        <taxon>Bacteria</taxon>
        <taxon>Pseudomonadati</taxon>
        <taxon>Pseudomonadota</taxon>
        <taxon>Alphaproteobacteria</taxon>
        <taxon>Sphingomonadales</taxon>
        <taxon>Erythrobacteraceae</taxon>
        <taxon>Aurantiacibacter</taxon>
    </lineage>
</organism>
<dbReference type="InterPro" id="IPR021330">
    <property type="entry name" value="DUF2939"/>
</dbReference>
<dbReference type="Pfam" id="PF11159">
    <property type="entry name" value="DUF2939"/>
    <property type="match status" value="1"/>
</dbReference>
<reference evidence="1 2" key="1">
    <citation type="submission" date="2019-12" db="EMBL/GenBank/DDBJ databases">
        <authorList>
            <person name="Lee S.D."/>
        </authorList>
    </citation>
    <scope>NUCLEOTIDE SEQUENCE [LARGE SCALE GENOMIC DNA]</scope>
    <source>
        <strain evidence="1 2">GH3-10</strain>
    </source>
</reference>
<gene>
    <name evidence="1" type="ORF">GRF63_16165</name>
</gene>
<protein>
    <submittedName>
        <fullName evidence="1">DUF2939 domain-containing protein</fullName>
    </submittedName>
</protein>
<dbReference type="AlphaFoldDB" id="A0A844XIP3"/>
<sequence length="165" mass="17771">MKKLLALLVLVVAIVGGWYFASPWIAMKGLADAAKAGDTAELERRVDFPAFRASVSDQISEATRLNIDQGGLLDELGSAVAKQVGWRITDRALTPSAVGKMITSGALAAGLLPERLRGQSIDWDVEREGFDHFRAVGTFEDGTAGPILLFARDGLDWKLTGFELP</sequence>
<name>A0A844XIP3_9SPHN</name>
<dbReference type="RefSeq" id="WP_160487089.1">
    <property type="nucleotide sequence ID" value="NZ_WUBR01000004.1"/>
</dbReference>
<proteinExistence type="predicted"/>
<accession>A0A844XIP3</accession>
<dbReference type="Proteomes" id="UP000461409">
    <property type="component" value="Unassembled WGS sequence"/>
</dbReference>
<dbReference type="EMBL" id="WUBR01000004">
    <property type="protein sequence ID" value="MWV29435.1"/>
    <property type="molecule type" value="Genomic_DNA"/>
</dbReference>